<dbReference type="AlphaFoldDB" id="M7ZIW0"/>
<feature type="compositionally biased region" description="Low complexity" evidence="1">
    <location>
        <begin position="137"/>
        <end position="160"/>
    </location>
</feature>
<dbReference type="EMBL" id="KD119877">
    <property type="protein sequence ID" value="EMS59551.1"/>
    <property type="molecule type" value="Genomic_DNA"/>
</dbReference>
<feature type="region of interest" description="Disordered" evidence="1">
    <location>
        <begin position="124"/>
        <end position="179"/>
    </location>
</feature>
<evidence type="ECO:0000313" key="3">
    <source>
        <dbReference type="EMBL" id="EMS59551.1"/>
    </source>
</evidence>
<reference evidence="3" key="1">
    <citation type="journal article" date="2013" name="Nature">
        <title>Draft genome of the wheat A-genome progenitor Triticum urartu.</title>
        <authorList>
            <person name="Ling H.Q."/>
            <person name="Zhao S."/>
            <person name="Liu D."/>
            <person name="Wang J."/>
            <person name="Sun H."/>
            <person name="Zhang C."/>
            <person name="Fan H."/>
            <person name="Li D."/>
            <person name="Dong L."/>
            <person name="Tao Y."/>
            <person name="Gao C."/>
            <person name="Wu H."/>
            <person name="Li Y."/>
            <person name="Cui Y."/>
            <person name="Guo X."/>
            <person name="Zheng S."/>
            <person name="Wang B."/>
            <person name="Yu K."/>
            <person name="Liang Q."/>
            <person name="Yang W."/>
            <person name="Lou X."/>
            <person name="Chen J."/>
            <person name="Feng M."/>
            <person name="Jian J."/>
            <person name="Zhang X."/>
            <person name="Luo G."/>
            <person name="Jiang Y."/>
            <person name="Liu J."/>
            <person name="Wang Z."/>
            <person name="Sha Y."/>
            <person name="Zhang B."/>
            <person name="Wu H."/>
            <person name="Tang D."/>
            <person name="Shen Q."/>
            <person name="Xue P."/>
            <person name="Zou S."/>
            <person name="Wang X."/>
            <person name="Liu X."/>
            <person name="Wang F."/>
            <person name="Yang Y."/>
            <person name="An X."/>
            <person name="Dong Z."/>
            <person name="Zhang K."/>
            <person name="Zhang X."/>
            <person name="Luo M.C."/>
            <person name="Dvorak J."/>
            <person name="Tong Y."/>
            <person name="Wang J."/>
            <person name="Yang H."/>
            <person name="Li Z."/>
            <person name="Wang D."/>
            <person name="Zhang A."/>
            <person name="Wang J."/>
        </authorList>
    </citation>
    <scope>NUCLEOTIDE SEQUENCE</scope>
</reference>
<accession>M7ZIW0</accession>
<sequence length="179" mass="18491">MASAGLALKATAIVAVLAMLAIPSSGSYPLPGPEPPSPAPETAHWPEPTPPLPAPGPSPWPEVAPCMADCYLDNSCISECSGSINLICTVCQLMEGPHCGECMIASSTGAQPAAPAAAVTTAATPPAVHAPPPVPSRNATRAGRGVARRAWPSAARRPIATPAFAHGRHRRHRRRRRGR</sequence>
<feature type="compositionally biased region" description="Pro residues" evidence="1">
    <location>
        <begin position="47"/>
        <end position="56"/>
    </location>
</feature>
<feature type="compositionally biased region" description="Pro residues" evidence="1">
    <location>
        <begin position="30"/>
        <end position="39"/>
    </location>
</feature>
<evidence type="ECO:0000256" key="1">
    <source>
        <dbReference type="SAM" id="MobiDB-lite"/>
    </source>
</evidence>
<feature type="signal peptide" evidence="2">
    <location>
        <begin position="1"/>
        <end position="26"/>
    </location>
</feature>
<organism evidence="3">
    <name type="scientific">Triticum urartu</name>
    <name type="common">Red wild einkorn</name>
    <name type="synonym">Crithodium urartu</name>
    <dbReference type="NCBI Taxonomy" id="4572"/>
    <lineage>
        <taxon>Eukaryota</taxon>
        <taxon>Viridiplantae</taxon>
        <taxon>Streptophyta</taxon>
        <taxon>Embryophyta</taxon>
        <taxon>Tracheophyta</taxon>
        <taxon>Spermatophyta</taxon>
        <taxon>Magnoliopsida</taxon>
        <taxon>Liliopsida</taxon>
        <taxon>Poales</taxon>
        <taxon>Poaceae</taxon>
        <taxon>BOP clade</taxon>
        <taxon>Pooideae</taxon>
        <taxon>Triticodae</taxon>
        <taxon>Triticeae</taxon>
        <taxon>Triticinae</taxon>
        <taxon>Triticum</taxon>
    </lineage>
</organism>
<protein>
    <submittedName>
        <fullName evidence="3">Uncharacterized protein</fullName>
    </submittedName>
</protein>
<gene>
    <name evidence="3" type="ORF">TRIUR3_09575</name>
</gene>
<evidence type="ECO:0000256" key="2">
    <source>
        <dbReference type="SAM" id="SignalP"/>
    </source>
</evidence>
<feature type="region of interest" description="Disordered" evidence="1">
    <location>
        <begin position="30"/>
        <end position="56"/>
    </location>
</feature>
<name>M7ZIW0_TRIUA</name>
<feature type="chain" id="PRO_5009705900" evidence="2">
    <location>
        <begin position="27"/>
        <end position="179"/>
    </location>
</feature>
<keyword evidence="2" id="KW-0732">Signal</keyword>
<proteinExistence type="predicted"/>
<feature type="compositionally biased region" description="Basic residues" evidence="1">
    <location>
        <begin position="166"/>
        <end position="179"/>
    </location>
</feature>